<organism evidence="1 2">
    <name type="scientific">Tamaricihabitans halophyticus</name>
    <dbReference type="NCBI Taxonomy" id="1262583"/>
    <lineage>
        <taxon>Bacteria</taxon>
        <taxon>Bacillati</taxon>
        <taxon>Actinomycetota</taxon>
        <taxon>Actinomycetes</taxon>
        <taxon>Pseudonocardiales</taxon>
        <taxon>Pseudonocardiaceae</taxon>
        <taxon>Tamaricihabitans</taxon>
    </lineage>
</organism>
<accession>A0A4R2QXM1</accession>
<dbReference type="Proteomes" id="UP000294911">
    <property type="component" value="Unassembled WGS sequence"/>
</dbReference>
<dbReference type="RefSeq" id="WP_132876868.1">
    <property type="nucleotide sequence ID" value="NZ_SLXQ01000003.1"/>
</dbReference>
<dbReference type="AlphaFoldDB" id="A0A4R2QXM1"/>
<reference evidence="1 2" key="1">
    <citation type="submission" date="2019-03" db="EMBL/GenBank/DDBJ databases">
        <title>Genomic Encyclopedia of Type Strains, Phase IV (KMG-IV): sequencing the most valuable type-strain genomes for metagenomic binning, comparative biology and taxonomic classification.</title>
        <authorList>
            <person name="Goeker M."/>
        </authorList>
    </citation>
    <scope>NUCLEOTIDE SEQUENCE [LARGE SCALE GENOMIC DNA]</scope>
    <source>
        <strain evidence="1 2">DSM 45765</strain>
    </source>
</reference>
<dbReference type="InterPro" id="IPR045522">
    <property type="entry name" value="DUF6474"/>
</dbReference>
<dbReference type="EMBL" id="SLXQ01000003">
    <property type="protein sequence ID" value="TCP54094.1"/>
    <property type="molecule type" value="Genomic_DNA"/>
</dbReference>
<keyword evidence="2" id="KW-1185">Reference proteome</keyword>
<sequence>MTRKKRAASEAAEHAVDEPRITPAKAKNYLKVAKVLGPAVIPVLAPLAVQAAGVVRDRYDRYRAHQLGVPVERLAEFTGRGAALHARIAGIGESLTVLRDSDAGLVDQRTSTLRQLAAAVRAAERMPTARRKAAHRAVAAQLDELESELLHRFGVQ</sequence>
<proteinExistence type="predicted"/>
<evidence type="ECO:0000313" key="1">
    <source>
        <dbReference type="EMBL" id="TCP54094.1"/>
    </source>
</evidence>
<evidence type="ECO:0000313" key="2">
    <source>
        <dbReference type="Proteomes" id="UP000294911"/>
    </source>
</evidence>
<protein>
    <submittedName>
        <fullName evidence="1">Uncharacterized protein</fullName>
    </submittedName>
</protein>
<gene>
    <name evidence="1" type="ORF">EV191_103135</name>
</gene>
<name>A0A4R2QXM1_9PSEU</name>
<comment type="caution">
    <text evidence="1">The sequence shown here is derived from an EMBL/GenBank/DDBJ whole genome shotgun (WGS) entry which is preliminary data.</text>
</comment>
<dbReference type="OrthoDB" id="4374070at2"/>
<dbReference type="Pfam" id="PF20079">
    <property type="entry name" value="DUF6474"/>
    <property type="match status" value="1"/>
</dbReference>